<dbReference type="SUPFAM" id="SSF51735">
    <property type="entry name" value="NAD(P)-binding Rossmann-fold domains"/>
    <property type="match status" value="1"/>
</dbReference>
<keyword evidence="4" id="KW-1185">Reference proteome</keyword>
<sequence length="380" mass="40865">MASTTSAACCVSSAFASAAAQAVPKNGALAMTAIPPRSNSSRLRLDCRESSRVQSVVVARPKFVPSSVAVRRTKKFLVSPHSSHILVSAIRFYHNFLYRRHVCGSSHQAGVVAMATAETVEKNALDESSSFTPSKVDLLVVGPGVLGSLVAQQWFKHVLAGFGPKSAEHKYLPVSPNQVNEGECNVVGQTNSTNRHEELRSLGIIPVAKDASKGEKFPNVIFCAPPSGSADYAAEVRAAAERWNGEGCLLFTSSSALYAVSDNGVCDEETAPIVPKGAGPRTDRLHGAEEEVLKDAASLCVAILRAEHRGQIFLGCDNHPVSRQEIMDAVNKSGKYDKKFEGFTSSEGPLGKRMNNNRTRRMTGWEPKYESFPSFLGVTL</sequence>
<dbReference type="AlphaFoldDB" id="A0A176W4Q9"/>
<comment type="caution">
    <text evidence="3">The sequence shown here is derived from an EMBL/GenBank/DDBJ whole genome shotgun (WGS) entry which is preliminary data.</text>
</comment>
<protein>
    <submittedName>
        <fullName evidence="3">Uncharacterized protein</fullName>
    </submittedName>
</protein>
<organism evidence="3 4">
    <name type="scientific">Marchantia polymorpha subsp. ruderalis</name>
    <dbReference type="NCBI Taxonomy" id="1480154"/>
    <lineage>
        <taxon>Eukaryota</taxon>
        <taxon>Viridiplantae</taxon>
        <taxon>Streptophyta</taxon>
        <taxon>Embryophyta</taxon>
        <taxon>Marchantiophyta</taxon>
        <taxon>Marchantiopsida</taxon>
        <taxon>Marchantiidae</taxon>
        <taxon>Marchantiales</taxon>
        <taxon>Marchantiaceae</taxon>
        <taxon>Marchantia</taxon>
    </lineage>
</organism>
<evidence type="ECO:0000256" key="1">
    <source>
        <dbReference type="ARBA" id="ARBA00007637"/>
    </source>
</evidence>
<dbReference type="Proteomes" id="UP000077202">
    <property type="component" value="Unassembled WGS sequence"/>
</dbReference>
<proteinExistence type="inferred from homology"/>
<dbReference type="InterPro" id="IPR036291">
    <property type="entry name" value="NAD(P)-bd_dom_sf"/>
</dbReference>
<gene>
    <name evidence="3" type="ORF">AXG93_3857s1200</name>
</gene>
<evidence type="ECO:0000313" key="3">
    <source>
        <dbReference type="EMBL" id="OAE27522.1"/>
    </source>
</evidence>
<reference evidence="3" key="1">
    <citation type="submission" date="2016-03" db="EMBL/GenBank/DDBJ databases">
        <title>Mechanisms controlling the formation of the plant cell surface in tip-growing cells are functionally conserved among land plants.</title>
        <authorList>
            <person name="Honkanen S."/>
            <person name="Jones V.A."/>
            <person name="Morieri G."/>
            <person name="Champion C."/>
            <person name="Hetherington A.J."/>
            <person name="Kelly S."/>
            <person name="Saint-Marcoux D."/>
            <person name="Proust H."/>
            <person name="Prescott H."/>
            <person name="Dolan L."/>
        </authorList>
    </citation>
    <scope>NUCLEOTIDE SEQUENCE [LARGE SCALE GENOMIC DNA]</scope>
    <source>
        <tissue evidence="3">Whole gametophyte</tissue>
    </source>
</reference>
<dbReference type="Gene3D" id="3.40.50.720">
    <property type="entry name" value="NAD(P)-binding Rossmann-like Domain"/>
    <property type="match status" value="2"/>
</dbReference>
<name>A0A176W4Q9_MARPO</name>
<dbReference type="EMBL" id="LVLJ01001867">
    <property type="protein sequence ID" value="OAE27522.1"/>
    <property type="molecule type" value="Genomic_DNA"/>
</dbReference>
<comment type="similarity">
    <text evidence="1">Belongs to the NAD(P)-dependent epimerase/dehydratase family.</text>
</comment>
<accession>A0A176W4Q9</accession>
<keyword evidence="2" id="KW-0520">NAD</keyword>
<dbReference type="PANTHER" id="PTHR43574">
    <property type="entry name" value="EPIMERASE-RELATED"/>
    <property type="match status" value="1"/>
</dbReference>
<evidence type="ECO:0000256" key="2">
    <source>
        <dbReference type="ARBA" id="ARBA00023027"/>
    </source>
</evidence>
<evidence type="ECO:0000313" key="4">
    <source>
        <dbReference type="Proteomes" id="UP000077202"/>
    </source>
</evidence>